<organism evidence="10 11">
    <name type="scientific">Anaerobranca gottschalkii DSM 13577</name>
    <dbReference type="NCBI Taxonomy" id="1120990"/>
    <lineage>
        <taxon>Bacteria</taxon>
        <taxon>Bacillati</taxon>
        <taxon>Bacillota</taxon>
        <taxon>Clostridia</taxon>
        <taxon>Eubacteriales</taxon>
        <taxon>Proteinivoracaceae</taxon>
        <taxon>Anaerobranca</taxon>
    </lineage>
</organism>
<sequence>MLDELKEAWQRGSNFTKFMIIFWVSAPFVIGLYYWIKESVQKIIGEKVKEKAVDIYHGTIVVDKYRYLENPEDEKTINWLEKQKRITEKYFKNNPYKEEIEKRLKELWNYRRTSIPIEVKGDYFYLENDGTQNQPILYKQRGLEGERQILLDPNKLCPEGTVAITNYSVSKNGKYLAYALSEKGSDWQKIKVLNLESLEPLEDEILWCKFTNISWVGDEGFYYSRFPKPGSVPEEDESNYQKVYFHKINTHQGEDKLIYERPDFKELGFTSIVTEDERYLCFHIWHGTDRRNRFYYKNLEGDGPIIKLLDDADAAYHFIGNKGDTFYFLSDLDTPKGSVIALELNNPDEIIEVIPEGEDVLADAVMVNDGFAVIYRQDAYYQLKLFDSNGDFVKEIQLPGIGTVEGLWGKNTGKELFYNFTSFLYPGTVFRYDFLIDESNVFSKGDSLFDPELYETKQIFYNSKDGTLVSMFITHKKGLELSGDNITVLYGYGGFGISVTPAFSPTIITLLEKGGVYAVANLRGGSEYGEQWHRAGMLENKQNVFDDFIAAAQWLIDNKYTNSRKLSIMGRSNGGLLVAACLVQWPELFGAVVCGVPVIDMLRYHKFTVGRYWIPEYGNPDNPEHFPFLYKYSPLHNIKGNIQYPPVLIYTAEGDDRVVPAHGYKFAAALQKVQKGKNPVILRVEREGGHGQGKPLAKVIEEQRDILAFILKECSLS</sequence>
<dbReference type="InterPro" id="IPR001375">
    <property type="entry name" value="Peptidase_S9_cat"/>
</dbReference>
<evidence type="ECO:0000256" key="6">
    <source>
        <dbReference type="ARBA" id="ARBA00022825"/>
    </source>
</evidence>
<accession>A0A1I0AUY7</accession>
<dbReference type="PROSITE" id="PS00708">
    <property type="entry name" value="PRO_ENDOPEP_SER"/>
    <property type="match status" value="1"/>
</dbReference>
<dbReference type="SUPFAM" id="SSF50993">
    <property type="entry name" value="Peptidase/esterase 'gauge' domain"/>
    <property type="match status" value="1"/>
</dbReference>
<dbReference type="GO" id="GO:0006508">
    <property type="term" value="P:proteolysis"/>
    <property type="evidence" value="ECO:0007669"/>
    <property type="project" value="UniProtKB-KW"/>
</dbReference>
<dbReference type="InterPro" id="IPR023302">
    <property type="entry name" value="Pept_S9A_N"/>
</dbReference>
<comment type="similarity">
    <text evidence="2">Belongs to the peptidase S9A family.</text>
</comment>
<evidence type="ECO:0000256" key="2">
    <source>
        <dbReference type="ARBA" id="ARBA00005228"/>
    </source>
</evidence>
<feature type="domain" description="Peptidase S9A N-terminal" evidence="9">
    <location>
        <begin position="49"/>
        <end position="442"/>
    </location>
</feature>
<dbReference type="Pfam" id="PF02897">
    <property type="entry name" value="Peptidase_S9_N"/>
    <property type="match status" value="1"/>
</dbReference>
<keyword evidence="11" id="KW-1185">Reference proteome</keyword>
<dbReference type="GO" id="GO:0004252">
    <property type="term" value="F:serine-type endopeptidase activity"/>
    <property type="evidence" value="ECO:0007669"/>
    <property type="project" value="UniProtKB-EC"/>
</dbReference>
<evidence type="ECO:0000313" key="11">
    <source>
        <dbReference type="Proteomes" id="UP000243819"/>
    </source>
</evidence>
<dbReference type="RefSeq" id="WP_207648417.1">
    <property type="nucleotide sequence ID" value="NZ_FOIF01000027.1"/>
</dbReference>
<dbReference type="AlphaFoldDB" id="A0A1I0AUY7"/>
<reference evidence="11" key="1">
    <citation type="submission" date="2016-10" db="EMBL/GenBank/DDBJ databases">
        <authorList>
            <person name="Varghese N."/>
            <person name="Submissions S."/>
        </authorList>
    </citation>
    <scope>NUCLEOTIDE SEQUENCE [LARGE SCALE GENOMIC DNA]</scope>
    <source>
        <strain evidence="11">DSM 13577</strain>
    </source>
</reference>
<feature type="domain" description="Peptidase S9 prolyl oligopeptidase catalytic" evidence="8">
    <location>
        <begin position="502"/>
        <end position="713"/>
    </location>
</feature>
<evidence type="ECO:0000259" key="9">
    <source>
        <dbReference type="Pfam" id="PF02897"/>
    </source>
</evidence>
<dbReference type="PANTHER" id="PTHR42881">
    <property type="entry name" value="PROLYL ENDOPEPTIDASE"/>
    <property type="match status" value="1"/>
</dbReference>
<dbReference type="Gene3D" id="3.40.50.1820">
    <property type="entry name" value="alpha/beta hydrolase"/>
    <property type="match status" value="1"/>
</dbReference>
<dbReference type="EC" id="3.4.21.26" evidence="3"/>
<dbReference type="EMBL" id="FOIF01000027">
    <property type="protein sequence ID" value="SES98196.1"/>
    <property type="molecule type" value="Genomic_DNA"/>
</dbReference>
<dbReference type="InterPro" id="IPR002471">
    <property type="entry name" value="Pept_S9_AS"/>
</dbReference>
<comment type="catalytic activity">
    <reaction evidence="1">
        <text>Hydrolysis of Pro-|-Xaa &gt;&gt; Ala-|-Xaa in oligopeptides.</text>
        <dbReference type="EC" id="3.4.21.26"/>
    </reaction>
</comment>
<dbReference type="PANTHER" id="PTHR42881:SF2">
    <property type="entry name" value="PROLYL ENDOPEPTIDASE"/>
    <property type="match status" value="1"/>
</dbReference>
<dbReference type="STRING" id="1120990.SAMN03080614_102712"/>
<dbReference type="GO" id="GO:0005829">
    <property type="term" value="C:cytosol"/>
    <property type="evidence" value="ECO:0007669"/>
    <property type="project" value="TreeGrafter"/>
</dbReference>
<protein>
    <recommendedName>
        <fullName evidence="3">prolyl oligopeptidase</fullName>
        <ecNumber evidence="3">3.4.21.26</ecNumber>
    </recommendedName>
</protein>
<dbReference type="Gene3D" id="2.130.10.120">
    <property type="entry name" value="Prolyl oligopeptidase, N-terminal domain"/>
    <property type="match status" value="1"/>
</dbReference>
<dbReference type="GO" id="GO:0070012">
    <property type="term" value="F:oligopeptidase activity"/>
    <property type="evidence" value="ECO:0007669"/>
    <property type="project" value="TreeGrafter"/>
</dbReference>
<evidence type="ECO:0000256" key="4">
    <source>
        <dbReference type="ARBA" id="ARBA00022670"/>
    </source>
</evidence>
<evidence type="ECO:0000259" key="8">
    <source>
        <dbReference type="Pfam" id="PF00326"/>
    </source>
</evidence>
<evidence type="ECO:0000313" key="10">
    <source>
        <dbReference type="EMBL" id="SES98196.1"/>
    </source>
</evidence>
<gene>
    <name evidence="10" type="ORF">SAMN03080614_102712</name>
</gene>
<evidence type="ECO:0000256" key="7">
    <source>
        <dbReference type="SAM" id="Phobius"/>
    </source>
</evidence>
<proteinExistence type="inferred from homology"/>
<feature type="transmembrane region" description="Helical" evidence="7">
    <location>
        <begin position="20"/>
        <end position="36"/>
    </location>
</feature>
<dbReference type="Pfam" id="PF00326">
    <property type="entry name" value="Peptidase_S9"/>
    <property type="match status" value="1"/>
</dbReference>
<keyword evidence="6" id="KW-0720">Serine protease</keyword>
<dbReference type="SUPFAM" id="SSF53474">
    <property type="entry name" value="alpha/beta-Hydrolases"/>
    <property type="match status" value="1"/>
</dbReference>
<dbReference type="InterPro" id="IPR051167">
    <property type="entry name" value="Prolyl_oligopep/macrocyclase"/>
</dbReference>
<dbReference type="Proteomes" id="UP000243819">
    <property type="component" value="Unassembled WGS sequence"/>
</dbReference>
<name>A0A1I0AUY7_9FIRM</name>
<dbReference type="PRINTS" id="PR00862">
    <property type="entry name" value="PROLIGOPTASE"/>
</dbReference>
<dbReference type="InterPro" id="IPR029058">
    <property type="entry name" value="AB_hydrolase_fold"/>
</dbReference>
<evidence type="ECO:0000256" key="5">
    <source>
        <dbReference type="ARBA" id="ARBA00022801"/>
    </source>
</evidence>
<evidence type="ECO:0000256" key="3">
    <source>
        <dbReference type="ARBA" id="ARBA00011897"/>
    </source>
</evidence>
<keyword evidence="7" id="KW-0812">Transmembrane</keyword>
<keyword evidence="7" id="KW-0472">Membrane</keyword>
<keyword evidence="4" id="KW-0645">Protease</keyword>
<keyword evidence="7" id="KW-1133">Transmembrane helix</keyword>
<evidence type="ECO:0000256" key="1">
    <source>
        <dbReference type="ARBA" id="ARBA00001070"/>
    </source>
</evidence>
<keyword evidence="5" id="KW-0378">Hydrolase</keyword>
<dbReference type="InterPro" id="IPR002470">
    <property type="entry name" value="Peptidase_S9A"/>
</dbReference>
<dbReference type="FunFam" id="3.40.50.1820:FF:000005">
    <property type="entry name" value="Prolyl endopeptidase"/>
    <property type="match status" value="1"/>
</dbReference>